<dbReference type="PANTHER" id="PTHR30435">
    <property type="entry name" value="FLAGELLAR PROTEIN"/>
    <property type="match status" value="1"/>
</dbReference>
<dbReference type="PIRSF" id="PIRSF002889">
    <property type="entry name" value="Rod_FlgB"/>
    <property type="match status" value="1"/>
</dbReference>
<name>A0ABY9KYE5_9BACI</name>
<dbReference type="Proteomes" id="UP001180087">
    <property type="component" value="Chromosome"/>
</dbReference>
<dbReference type="InterPro" id="IPR001444">
    <property type="entry name" value="Flag_bb_rod_N"/>
</dbReference>
<evidence type="ECO:0000259" key="7">
    <source>
        <dbReference type="Pfam" id="PF00460"/>
    </source>
</evidence>
<keyword evidence="9" id="KW-1185">Reference proteome</keyword>
<comment type="function">
    <text evidence="5 6">Structural component of flagellum, the bacterial motility apparatus. Part of the rod structure of flagellar basal body.</text>
</comment>
<keyword evidence="8" id="KW-0966">Cell projection</keyword>
<keyword evidence="8" id="KW-0282">Flagellum</keyword>
<sequence length="130" mass="14730">MDLFSGTIQKLQNSLDYSAARNNAISNNIANVDTPGYKAKDVAFKDVLKGELDSISAKRTDSRHFQFSNTELEGYRTFQKNGSMYNNNENNVDIDKEMTELAKNQIYYQTLVDRISGKFKSMQNVLRGGN</sequence>
<evidence type="ECO:0000256" key="3">
    <source>
        <dbReference type="ARBA" id="ARBA00014376"/>
    </source>
</evidence>
<comment type="subcellular location">
    <subcellularLocation>
        <location evidence="1 6">Bacterial flagellum basal body</location>
    </subcellularLocation>
</comment>
<evidence type="ECO:0000313" key="8">
    <source>
        <dbReference type="EMBL" id="WLV25756.1"/>
    </source>
</evidence>
<reference evidence="8" key="1">
    <citation type="submission" date="2023-06" db="EMBL/GenBank/DDBJ databases">
        <title>A Treasure from Seagulls: Isolation and Description of Aciduricobacillus qingdaonensis gen. nov., sp. nov., a Rare Obligately Uric Acid-utilizing Member in the Family Bacillaceae.</title>
        <authorList>
            <person name="Liu W."/>
            <person name="Wang B."/>
        </authorList>
    </citation>
    <scope>NUCLEOTIDE SEQUENCE</scope>
    <source>
        <strain evidence="8">44XB</strain>
    </source>
</reference>
<dbReference type="InterPro" id="IPR006300">
    <property type="entry name" value="FlgB"/>
</dbReference>
<keyword evidence="4 6" id="KW-0975">Bacterial flagellum</keyword>
<evidence type="ECO:0000256" key="5">
    <source>
        <dbReference type="ARBA" id="ARBA00024934"/>
    </source>
</evidence>
<gene>
    <name evidence="8" type="primary">flgB</name>
    <name evidence="8" type="ORF">QR721_06000</name>
</gene>
<dbReference type="PANTHER" id="PTHR30435:SF12">
    <property type="entry name" value="FLAGELLAR BASAL BODY ROD PROTEIN FLGB"/>
    <property type="match status" value="1"/>
</dbReference>
<evidence type="ECO:0000256" key="6">
    <source>
        <dbReference type="PIRNR" id="PIRNR002889"/>
    </source>
</evidence>
<dbReference type="EMBL" id="CP129113">
    <property type="protein sequence ID" value="WLV25756.1"/>
    <property type="molecule type" value="Genomic_DNA"/>
</dbReference>
<dbReference type="NCBIfam" id="TIGR01396">
    <property type="entry name" value="FlgB"/>
    <property type="match status" value="1"/>
</dbReference>
<evidence type="ECO:0000313" key="9">
    <source>
        <dbReference type="Proteomes" id="UP001180087"/>
    </source>
</evidence>
<keyword evidence="8" id="KW-0969">Cilium</keyword>
<dbReference type="Pfam" id="PF00460">
    <property type="entry name" value="Flg_bb_rod"/>
    <property type="match status" value="1"/>
</dbReference>
<comment type="subunit">
    <text evidence="6">The basal body constitutes a major portion of the flagellar organelle and consists of a number of rings mounted on a central rod.</text>
</comment>
<protein>
    <recommendedName>
        <fullName evidence="3 6">Flagellar basal body rod protein FlgB</fullName>
    </recommendedName>
</protein>
<feature type="domain" description="Flagellar basal body rod protein N-terminal" evidence="7">
    <location>
        <begin position="20"/>
        <end position="38"/>
    </location>
</feature>
<proteinExistence type="inferred from homology"/>
<accession>A0ABY9KYE5</accession>
<evidence type="ECO:0000256" key="1">
    <source>
        <dbReference type="ARBA" id="ARBA00004117"/>
    </source>
</evidence>
<comment type="similarity">
    <text evidence="2 6">Belongs to the flagella basal body rod proteins family.</text>
</comment>
<dbReference type="RefSeq" id="WP_348029550.1">
    <property type="nucleotide sequence ID" value="NZ_CP129113.1"/>
</dbReference>
<organism evidence="8 9">
    <name type="scientific">Aciduricibacillus chroicocephali</name>
    <dbReference type="NCBI Taxonomy" id="3054939"/>
    <lineage>
        <taxon>Bacteria</taxon>
        <taxon>Bacillati</taxon>
        <taxon>Bacillota</taxon>
        <taxon>Bacilli</taxon>
        <taxon>Bacillales</taxon>
        <taxon>Bacillaceae</taxon>
        <taxon>Aciduricibacillus</taxon>
    </lineage>
</organism>
<evidence type="ECO:0000256" key="4">
    <source>
        <dbReference type="ARBA" id="ARBA00023143"/>
    </source>
</evidence>
<evidence type="ECO:0000256" key="2">
    <source>
        <dbReference type="ARBA" id="ARBA00009677"/>
    </source>
</evidence>